<gene>
    <name evidence="2" type="ORF">MN210_09630</name>
</gene>
<evidence type="ECO:0000313" key="2">
    <source>
        <dbReference type="EMBL" id="UNK04538.2"/>
    </source>
</evidence>
<feature type="coiled-coil region" evidence="1">
    <location>
        <begin position="4"/>
        <end position="31"/>
    </location>
</feature>
<keyword evidence="3" id="KW-1185">Reference proteome</keyword>
<reference evidence="2" key="1">
    <citation type="submission" date="2024-03" db="EMBL/GenBank/DDBJ databases">
        <title>Psychrobacter raelis sp. nov. isolated from a dog with peritonitis.</title>
        <authorList>
            <person name="Schiavone A."/>
            <person name="Manzulli V."/>
            <person name="Camarda A."/>
            <person name="Cafiero M.A."/>
            <person name="Vasco I."/>
            <person name="Marino L."/>
            <person name="Pennuzzi G."/>
            <person name="Serrecchia L."/>
            <person name="Galante D."/>
            <person name="Pugliese N."/>
        </authorList>
    </citation>
    <scope>NUCLEOTIDE SEQUENCE</scope>
    <source>
        <strain evidence="2">PraFG1</strain>
    </source>
</reference>
<accession>A0AAT9PAV3</accession>
<protein>
    <submittedName>
        <fullName evidence="2">Uncharacterized protein</fullName>
    </submittedName>
</protein>
<proteinExistence type="predicted"/>
<evidence type="ECO:0000256" key="1">
    <source>
        <dbReference type="SAM" id="Coils"/>
    </source>
</evidence>
<sequence length="283" mass="29597">MFNSDFKKEEIAKLESAHKKYEARAEKVAKQSIELMQLRHDSSETLITEVEQYINSLANSPKMLDKSFAEYKAEFSSFSQVIDDLREDAVDANIKTGLSAGAGVAAGVGVAAFAPTAAMGVATTFGVASTGTAISALSGAAATNAALAWLGGGALAAGGAGMAAGQTLLALAGPVGWAIGGISLLGTGVFSARKNKQIGEEAMAKRKEIKVLDKSLKAALVEIKELLDLTKTHVNGTKELLDQLEAMPIQDYSQFNAEQKQKLGALVNHINSLSALLNKKVDA</sequence>
<organism evidence="2 3">
    <name type="scientific">Psychrobacter raelei</name>
    <dbReference type="NCBI Taxonomy" id="2565531"/>
    <lineage>
        <taxon>Bacteria</taxon>
        <taxon>Pseudomonadati</taxon>
        <taxon>Pseudomonadota</taxon>
        <taxon>Gammaproteobacteria</taxon>
        <taxon>Moraxellales</taxon>
        <taxon>Moraxellaceae</taxon>
        <taxon>Psychrobacter</taxon>
    </lineage>
</organism>
<dbReference type="RefSeq" id="WP_338411984.1">
    <property type="nucleotide sequence ID" value="NZ_CP093310.2"/>
</dbReference>
<dbReference type="AlphaFoldDB" id="A0AAT9PAV3"/>
<evidence type="ECO:0000313" key="3">
    <source>
        <dbReference type="Proteomes" id="UP000829560"/>
    </source>
</evidence>
<dbReference type="EMBL" id="CP093310">
    <property type="protein sequence ID" value="UNK04538.2"/>
    <property type="molecule type" value="Genomic_DNA"/>
</dbReference>
<dbReference type="KEGG" id="prae:MN210_09630"/>
<keyword evidence="1" id="KW-0175">Coiled coil</keyword>
<name>A0AAT9PAV3_9GAMM</name>
<dbReference type="Proteomes" id="UP000829560">
    <property type="component" value="Chromosome"/>
</dbReference>